<proteinExistence type="inferred from homology"/>
<gene>
    <name evidence="5 6" type="primary">rpmA</name>
    <name evidence="6" type="ORF">DDT42_00140</name>
</gene>
<dbReference type="AlphaFoldDB" id="A0A9E2BEV1"/>
<comment type="caution">
    <text evidence="6">The sequence shown here is derived from an EMBL/GenBank/DDBJ whole genome shotgun (WGS) entry which is preliminary data.</text>
</comment>
<dbReference type="HAMAP" id="MF_00539">
    <property type="entry name" value="Ribosomal_bL27"/>
    <property type="match status" value="1"/>
</dbReference>
<sequence length="96" mass="10651">MKRWNLQLFAKKKAGGSSSNGRDSQPKFLGVKRYAGQSVKAGSIIVKQRGTNIFAGEYVGLGKDYTLFALQDGIVEFEKFTQGKVRVRIIPNNNIN</sequence>
<dbReference type="NCBIfam" id="TIGR00062">
    <property type="entry name" value="L27"/>
    <property type="match status" value="1"/>
</dbReference>
<dbReference type="PANTHER" id="PTHR15893:SF0">
    <property type="entry name" value="LARGE RIBOSOMAL SUBUNIT PROTEIN BL27M"/>
    <property type="match status" value="1"/>
</dbReference>
<dbReference type="PANTHER" id="PTHR15893">
    <property type="entry name" value="RIBOSOMAL PROTEIN L27"/>
    <property type="match status" value="1"/>
</dbReference>
<evidence type="ECO:0000313" key="6">
    <source>
        <dbReference type="EMBL" id="MBT9144308.1"/>
    </source>
</evidence>
<dbReference type="FunFam" id="2.40.50.100:FF:000060">
    <property type="entry name" value="Apicoplast ribosomal protein L27"/>
    <property type="match status" value="1"/>
</dbReference>
<evidence type="ECO:0000256" key="5">
    <source>
        <dbReference type="HAMAP-Rule" id="MF_00539"/>
    </source>
</evidence>
<dbReference type="GO" id="GO:0022625">
    <property type="term" value="C:cytosolic large ribosomal subunit"/>
    <property type="evidence" value="ECO:0007669"/>
    <property type="project" value="TreeGrafter"/>
</dbReference>
<comment type="similarity">
    <text evidence="1 5">Belongs to the bacterial ribosomal protein bL27 family.</text>
</comment>
<reference evidence="6 7" key="1">
    <citation type="journal article" date="2021" name="bioRxiv">
        <title>Unique metabolic strategies in Hadean analogues reveal hints for primordial physiology.</title>
        <authorList>
            <person name="Nobu M.K."/>
            <person name="Nakai R."/>
            <person name="Tamazawa S."/>
            <person name="Mori H."/>
            <person name="Toyoda A."/>
            <person name="Ijiri A."/>
            <person name="Suzuki S."/>
            <person name="Kurokawa K."/>
            <person name="Kamagata Y."/>
            <person name="Tamaki H."/>
        </authorList>
    </citation>
    <scope>NUCLEOTIDE SEQUENCE [LARGE SCALE GENOMIC DNA]</scope>
    <source>
        <strain evidence="6">BS525</strain>
    </source>
</reference>
<keyword evidence="2 5" id="KW-0689">Ribosomal protein</keyword>
<protein>
    <recommendedName>
        <fullName evidence="4 5">Large ribosomal subunit protein bL27</fullName>
    </recommendedName>
</protein>
<dbReference type="Pfam" id="PF01016">
    <property type="entry name" value="Ribosomal_L27"/>
    <property type="match status" value="1"/>
</dbReference>
<dbReference type="InterPro" id="IPR001684">
    <property type="entry name" value="Ribosomal_bL27"/>
</dbReference>
<accession>A0A9E2BEV1</accession>
<dbReference type="SUPFAM" id="SSF110324">
    <property type="entry name" value="Ribosomal L27 protein-like"/>
    <property type="match status" value="1"/>
</dbReference>
<evidence type="ECO:0000256" key="1">
    <source>
        <dbReference type="ARBA" id="ARBA00010797"/>
    </source>
</evidence>
<evidence type="ECO:0000256" key="2">
    <source>
        <dbReference type="ARBA" id="ARBA00022980"/>
    </source>
</evidence>
<keyword evidence="3 5" id="KW-0687">Ribonucleoprotein</keyword>
<dbReference type="EMBL" id="QLTW01000003">
    <property type="protein sequence ID" value="MBT9144308.1"/>
    <property type="molecule type" value="Genomic_DNA"/>
</dbReference>
<dbReference type="Proteomes" id="UP000811545">
    <property type="component" value="Unassembled WGS sequence"/>
</dbReference>
<name>A0A9E2BEV1_PSYF1</name>
<dbReference type="Gene3D" id="2.40.50.100">
    <property type="match status" value="1"/>
</dbReference>
<organism evidence="6 7">
    <name type="scientific">Psychracetigena formicireducens</name>
    <dbReference type="NCBI Taxonomy" id="2986056"/>
    <lineage>
        <taxon>Bacteria</taxon>
        <taxon>Bacillati</taxon>
        <taxon>Candidatus Lithacetigenota</taxon>
        <taxon>Candidatus Psychracetigena</taxon>
    </lineage>
</organism>
<dbReference type="GO" id="GO:0003735">
    <property type="term" value="F:structural constituent of ribosome"/>
    <property type="evidence" value="ECO:0007669"/>
    <property type="project" value="InterPro"/>
</dbReference>
<evidence type="ECO:0000256" key="3">
    <source>
        <dbReference type="ARBA" id="ARBA00023274"/>
    </source>
</evidence>
<dbReference type="GO" id="GO:0006412">
    <property type="term" value="P:translation"/>
    <property type="evidence" value="ECO:0007669"/>
    <property type="project" value="UniProtKB-UniRule"/>
</dbReference>
<evidence type="ECO:0000256" key="4">
    <source>
        <dbReference type="ARBA" id="ARBA00035175"/>
    </source>
</evidence>
<evidence type="ECO:0000313" key="7">
    <source>
        <dbReference type="Proteomes" id="UP000811545"/>
    </source>
</evidence>
<dbReference type="PRINTS" id="PR00063">
    <property type="entry name" value="RIBOSOMALL27"/>
</dbReference>